<keyword evidence="1" id="KW-0472">Membrane</keyword>
<dbReference type="Proteomes" id="UP001482513">
    <property type="component" value="Unassembled WGS sequence"/>
</dbReference>
<proteinExistence type="predicted"/>
<protein>
    <submittedName>
        <fullName evidence="2">Uncharacterized protein</fullName>
    </submittedName>
</protein>
<sequence length="305" mass="33883">MNFLNKNPLTSINILMAACLFGGLTGACVLLLSWPPSQELEAFRNTPDFVTWLFIVCILFSAIPFAFIHGLLALLHLKKKLASKNFLNIIWQLLLLIVIFSVPFLFFQAFGPVFRPGEILTLDVRTNIITILCGISVLPSILGLFSLSSLASKIRVDGESFLAEYFLLKNYLSSLIFSVSIIIGLGTLATGGLQRALQNYADAGFTSSPFPPVLTIVYGAYFSFILVILYFPSEVMLPKKGKLYILQHIEIPPLSSKDWSECHEKRLKAEEWLNIMKHPLSNLSSNLVILVPLLGGLISYLIPQS</sequence>
<feature type="transmembrane region" description="Helical" evidence="1">
    <location>
        <begin position="213"/>
        <end position="232"/>
    </location>
</feature>
<keyword evidence="3" id="KW-1185">Reference proteome</keyword>
<dbReference type="PROSITE" id="PS51257">
    <property type="entry name" value="PROKAR_LIPOPROTEIN"/>
    <property type="match status" value="1"/>
</dbReference>
<feature type="transmembrane region" description="Helical" evidence="1">
    <location>
        <begin position="52"/>
        <end position="77"/>
    </location>
</feature>
<evidence type="ECO:0000313" key="3">
    <source>
        <dbReference type="Proteomes" id="UP001482513"/>
    </source>
</evidence>
<gene>
    <name evidence="2" type="ORF">NC992_21820</name>
</gene>
<organism evidence="2 3">
    <name type="scientific">Leptolyngbya subtilissima DQ-A4</name>
    <dbReference type="NCBI Taxonomy" id="2933933"/>
    <lineage>
        <taxon>Bacteria</taxon>
        <taxon>Bacillati</taxon>
        <taxon>Cyanobacteriota</taxon>
        <taxon>Cyanophyceae</taxon>
        <taxon>Leptolyngbyales</taxon>
        <taxon>Leptolyngbyaceae</taxon>
        <taxon>Leptolyngbya group</taxon>
        <taxon>Leptolyngbya</taxon>
    </lineage>
</organism>
<feature type="transmembrane region" description="Helical" evidence="1">
    <location>
        <begin position="171"/>
        <end position="193"/>
    </location>
</feature>
<evidence type="ECO:0000256" key="1">
    <source>
        <dbReference type="SAM" id="Phobius"/>
    </source>
</evidence>
<reference evidence="2 3" key="1">
    <citation type="submission" date="2022-04" db="EMBL/GenBank/DDBJ databases">
        <title>Positive selection, recombination, and allopatry shape intraspecific diversity of widespread and dominant cyanobacteria.</title>
        <authorList>
            <person name="Wei J."/>
            <person name="Shu W."/>
            <person name="Hu C."/>
        </authorList>
    </citation>
    <scope>NUCLEOTIDE SEQUENCE [LARGE SCALE GENOMIC DNA]</scope>
    <source>
        <strain evidence="2 3">DQ-A4</strain>
    </source>
</reference>
<dbReference type="RefSeq" id="WP_190695136.1">
    <property type="nucleotide sequence ID" value="NZ_JAMPKX010000012.1"/>
</dbReference>
<feature type="transmembrane region" description="Helical" evidence="1">
    <location>
        <begin position="283"/>
        <end position="302"/>
    </location>
</feature>
<feature type="transmembrane region" description="Helical" evidence="1">
    <location>
        <begin position="89"/>
        <end position="108"/>
    </location>
</feature>
<evidence type="ECO:0000313" key="2">
    <source>
        <dbReference type="EMBL" id="MEP0949532.1"/>
    </source>
</evidence>
<comment type="caution">
    <text evidence="2">The sequence shown here is derived from an EMBL/GenBank/DDBJ whole genome shotgun (WGS) entry which is preliminary data.</text>
</comment>
<accession>A0ABV0KCA8</accession>
<feature type="transmembrane region" description="Helical" evidence="1">
    <location>
        <begin position="12"/>
        <end position="32"/>
    </location>
</feature>
<keyword evidence="1" id="KW-0812">Transmembrane</keyword>
<feature type="transmembrane region" description="Helical" evidence="1">
    <location>
        <begin position="128"/>
        <end position="150"/>
    </location>
</feature>
<name>A0ABV0KCA8_9CYAN</name>
<dbReference type="EMBL" id="JAMPKX010000012">
    <property type="protein sequence ID" value="MEP0949532.1"/>
    <property type="molecule type" value="Genomic_DNA"/>
</dbReference>
<keyword evidence="1" id="KW-1133">Transmembrane helix</keyword>